<evidence type="ECO:0000313" key="11">
    <source>
        <dbReference type="EMBL" id="KAB7663118.1"/>
    </source>
</evidence>
<evidence type="ECO:0000256" key="7">
    <source>
        <dbReference type="ARBA" id="ARBA00022989"/>
    </source>
</evidence>
<dbReference type="GO" id="GO:0042910">
    <property type="term" value="F:xenobiotic transmembrane transporter activity"/>
    <property type="evidence" value="ECO:0007669"/>
    <property type="project" value="TreeGrafter"/>
</dbReference>
<dbReference type="GO" id="GO:0009636">
    <property type="term" value="P:response to toxic substance"/>
    <property type="evidence" value="ECO:0007669"/>
    <property type="project" value="UniProtKB-ARBA"/>
</dbReference>
<evidence type="ECO:0000256" key="2">
    <source>
        <dbReference type="ARBA" id="ARBA00010942"/>
    </source>
</evidence>
<organism evidence="11 12">
    <name type="scientific">Sutterella seckii</name>
    <dbReference type="NCBI Taxonomy" id="1944635"/>
    <lineage>
        <taxon>Bacteria</taxon>
        <taxon>Pseudomonadati</taxon>
        <taxon>Pseudomonadota</taxon>
        <taxon>Betaproteobacteria</taxon>
        <taxon>Burkholderiales</taxon>
        <taxon>Sutterellaceae</taxon>
        <taxon>Sutterella</taxon>
    </lineage>
</organism>
<feature type="transmembrane region" description="Helical" evidence="9">
    <location>
        <begin position="1006"/>
        <end position="1025"/>
    </location>
</feature>
<reference evidence="11 12" key="1">
    <citation type="submission" date="2019-10" db="EMBL/GenBank/DDBJ databases">
        <title>Genome diversity of Sutterella seckii.</title>
        <authorList>
            <person name="Chaplin A.V."/>
            <person name="Sokolova S.R."/>
            <person name="Mosin K.A."/>
            <person name="Ivanova E.L."/>
            <person name="Kochetkova T.O."/>
            <person name="Goltsov A.Y."/>
            <person name="Trofimov D.Y."/>
            <person name="Efimov B.A."/>
        </authorList>
    </citation>
    <scope>NUCLEOTIDE SEQUENCE [LARGE SCALE GENOMIC DNA]</scope>
    <source>
        <strain evidence="11 12">ASD393</strain>
    </source>
</reference>
<keyword evidence="4" id="KW-1003">Cell membrane</keyword>
<dbReference type="NCBIfam" id="NF000282">
    <property type="entry name" value="RND_permease_1"/>
    <property type="match status" value="1"/>
</dbReference>
<dbReference type="PANTHER" id="PTHR32063">
    <property type="match status" value="1"/>
</dbReference>
<sequence length="1036" mass="112284">MLSQFCIRRPIFATVLSLFIVLAGLVALRVLPLSQYPNITPPSVRISATYDGADAETIARTVAAPIEDQLSGIEGLLYYTTSIRSNGDMSIMCVFEVGTDPNDAMLEINNRVRTAERRLPSSVRDQGVSVRKRSNDELLMMALYSPDKSMSASEMADYATLNIVDELKRLPGIGDVNVFGNVQSAMRIWLDPERMTELGVTTKDVDDAVSAQNAQRAVGRIGTSPTLPDQQLYYKISTPGQLLTPEEFGEIVIKSDSAHGLVRLRDIATTETGKRSYEFRVDMNGQPGVNVGVYLQTGANAMSAAAEVKARITELAQEFPQGKLAYVITNDTTVFVGASLNEVYHTLAEAGLLVLVVVFLFLQSWRATLIPMLAVPVSLIGTMAGLWLFGFSLNTLTLFAMTLSIGIVVDDAIVVLENVERLMRTEKLSPFDASIKAMQEVSGALVAIVLVLSAVFIPVAFLGGIAGELYRQFAVTVSVSVVISGFVALTLTPALCAILLKDTNEKPLAFFVWFNKGLARFTVRFLQLVRLALKHRILSAILLVLTCLGAWQLLERTPTSFVPREDQGIVRMAIQLPEGSAFPRTEEVAEGFLAKIQKLPGVSNVVTMMGFDTLGSDIRANAATFILQLKNWSERTMTADDYQQELSKWLRESPDARGVAVLPAAIPGLGSSNGFSGYVTAHGSDNPLLLQEVTDGFIEELSKRPELTGLRSSLVADSPQLMLHVDRDRAYALGVDVDDVYNTISALLASDYINDFTRNGKTYRVVMQADAKFRSLPSDIGRASVRSSSGKMVPISTMISLERVSAAESLARMNGYLGAPIMGAAVQGLSSGDAIRIVEETAREYLPPGYQVEWTGQAFHEKRIGASSATAFGFGLLVMFLILAALYERWSLPIAVVLAVPYAFLGAMTAIWLRGTANDIYFQIGLLVLIGLTAKNAILIVEFAAQKMEEEGKGPFEAAIEAAGLRLRPILMTSLAFILGVLPMVTATGAGAAARHSMGTGVCGGMLAATFISTIFVPVFFTWFARKRKKAVSAKN</sequence>
<evidence type="ECO:0000313" key="12">
    <source>
        <dbReference type="Proteomes" id="UP000430564"/>
    </source>
</evidence>
<dbReference type="InterPro" id="IPR000731">
    <property type="entry name" value="SSD"/>
</dbReference>
<feature type="transmembrane region" description="Helical" evidence="9">
    <location>
        <begin position="975"/>
        <end position="994"/>
    </location>
</feature>
<keyword evidence="7 9" id="KW-1133">Transmembrane helix</keyword>
<feature type="transmembrane region" description="Helical" evidence="9">
    <location>
        <begin position="473"/>
        <end position="500"/>
    </location>
</feature>
<dbReference type="GO" id="GO:0015562">
    <property type="term" value="F:efflux transmembrane transporter activity"/>
    <property type="evidence" value="ECO:0007669"/>
    <property type="project" value="InterPro"/>
</dbReference>
<evidence type="ECO:0000259" key="10">
    <source>
        <dbReference type="PROSITE" id="PS50156"/>
    </source>
</evidence>
<dbReference type="Gene3D" id="3.30.70.1440">
    <property type="entry name" value="Multidrug efflux transporter AcrB pore domain"/>
    <property type="match status" value="1"/>
</dbReference>
<evidence type="ECO:0000256" key="8">
    <source>
        <dbReference type="ARBA" id="ARBA00023136"/>
    </source>
</evidence>
<protein>
    <recommendedName>
        <fullName evidence="9">Efflux pump membrane transporter</fullName>
    </recommendedName>
</protein>
<comment type="caution">
    <text evidence="9">Lacks conserved residue(s) required for the propagation of feature annotation.</text>
</comment>
<feature type="transmembrane region" description="Helical" evidence="9">
    <location>
        <begin position="369"/>
        <end position="390"/>
    </location>
</feature>
<accession>A0A6I1EVP4</accession>
<dbReference type="FunFam" id="1.20.1640.10:FF:000001">
    <property type="entry name" value="Efflux pump membrane transporter"/>
    <property type="match status" value="1"/>
</dbReference>
<comment type="caution">
    <text evidence="11">The sequence shown here is derived from an EMBL/GenBank/DDBJ whole genome shotgun (WGS) entry which is preliminary data.</text>
</comment>
<evidence type="ECO:0000256" key="3">
    <source>
        <dbReference type="ARBA" id="ARBA00022448"/>
    </source>
</evidence>
<dbReference type="Proteomes" id="UP000430564">
    <property type="component" value="Unassembled WGS sequence"/>
</dbReference>
<dbReference type="InterPro" id="IPR004764">
    <property type="entry name" value="MdtF-like"/>
</dbReference>
<dbReference type="InterPro" id="IPR027463">
    <property type="entry name" value="AcrB_DN_DC_subdom"/>
</dbReference>
<dbReference type="InterPro" id="IPR001036">
    <property type="entry name" value="Acrflvin-R"/>
</dbReference>
<dbReference type="Gene3D" id="1.20.1640.10">
    <property type="entry name" value="Multidrug efflux transporter AcrB transmembrane domain"/>
    <property type="match status" value="2"/>
</dbReference>
<dbReference type="Gene3D" id="3.30.2090.10">
    <property type="entry name" value="Multidrug efflux transporter AcrB TolC docking domain, DN and DC subdomains"/>
    <property type="match status" value="2"/>
</dbReference>
<feature type="transmembrane region" description="Helical" evidence="9">
    <location>
        <begin position="894"/>
        <end position="914"/>
    </location>
</feature>
<dbReference type="AlphaFoldDB" id="A0A6I1EVP4"/>
<feature type="domain" description="SSD" evidence="10">
    <location>
        <begin position="372"/>
        <end position="498"/>
    </location>
</feature>
<dbReference type="Gene3D" id="3.30.70.1320">
    <property type="entry name" value="Multidrug efflux transporter AcrB pore domain like"/>
    <property type="match status" value="1"/>
</dbReference>
<evidence type="ECO:0000256" key="6">
    <source>
        <dbReference type="ARBA" id="ARBA00022692"/>
    </source>
</evidence>
<dbReference type="OrthoDB" id="9176627at2"/>
<dbReference type="SUPFAM" id="SSF82714">
    <property type="entry name" value="Multidrug efflux transporter AcrB TolC docking domain, DN and DC subdomains"/>
    <property type="match status" value="2"/>
</dbReference>
<evidence type="ECO:0000256" key="1">
    <source>
        <dbReference type="ARBA" id="ARBA00004429"/>
    </source>
</evidence>
<evidence type="ECO:0000256" key="5">
    <source>
        <dbReference type="ARBA" id="ARBA00022519"/>
    </source>
</evidence>
<dbReference type="PANTHER" id="PTHR32063:SF13">
    <property type="entry name" value="MULTIDRUG EFFLUX PUMP SUBUNIT ACRB-RELATED"/>
    <property type="match status" value="1"/>
</dbReference>
<proteinExistence type="inferred from homology"/>
<dbReference type="PRINTS" id="PR00702">
    <property type="entry name" value="ACRIFLAVINRP"/>
</dbReference>
<keyword evidence="5 9" id="KW-0997">Cell inner membrane</keyword>
<dbReference type="NCBIfam" id="TIGR00915">
    <property type="entry name" value="2A0602"/>
    <property type="match status" value="1"/>
</dbReference>
<feature type="transmembrane region" description="Helical" evidence="9">
    <location>
        <begin position="920"/>
        <end position="945"/>
    </location>
</feature>
<feature type="transmembrane region" description="Helical" evidence="9">
    <location>
        <begin position="537"/>
        <end position="554"/>
    </location>
</feature>
<comment type="subcellular location">
    <subcellularLocation>
        <location evidence="1 9">Cell inner membrane</location>
        <topology evidence="1 9">Multi-pass membrane protein</topology>
    </subcellularLocation>
</comment>
<feature type="transmembrane region" description="Helical" evidence="9">
    <location>
        <begin position="869"/>
        <end position="887"/>
    </location>
</feature>
<evidence type="ECO:0000256" key="4">
    <source>
        <dbReference type="ARBA" id="ARBA00022475"/>
    </source>
</evidence>
<keyword evidence="3 9" id="KW-0813">Transport</keyword>
<name>A0A6I1EVP4_9BURK</name>
<keyword evidence="8 9" id="KW-0472">Membrane</keyword>
<dbReference type="RefSeq" id="WP_152157389.1">
    <property type="nucleotide sequence ID" value="NZ_WEHX01000002.1"/>
</dbReference>
<feature type="transmembrane region" description="Helical" evidence="9">
    <location>
        <begin position="396"/>
        <end position="416"/>
    </location>
</feature>
<dbReference type="SUPFAM" id="SSF82693">
    <property type="entry name" value="Multidrug efflux transporter AcrB pore domain, PN1, PN2, PC1 and PC2 subdomains"/>
    <property type="match status" value="4"/>
</dbReference>
<dbReference type="Pfam" id="PF00873">
    <property type="entry name" value="ACR_tran"/>
    <property type="match status" value="1"/>
</dbReference>
<evidence type="ECO:0000256" key="9">
    <source>
        <dbReference type="RuleBase" id="RU364070"/>
    </source>
</evidence>
<feature type="transmembrane region" description="Helical" evidence="9">
    <location>
        <begin position="444"/>
        <end position="467"/>
    </location>
</feature>
<keyword evidence="6 9" id="KW-0812">Transmembrane</keyword>
<dbReference type="Gene3D" id="3.30.70.1430">
    <property type="entry name" value="Multidrug efflux transporter AcrB pore domain"/>
    <property type="match status" value="2"/>
</dbReference>
<dbReference type="SUPFAM" id="SSF82866">
    <property type="entry name" value="Multidrug efflux transporter AcrB transmembrane domain"/>
    <property type="match status" value="2"/>
</dbReference>
<dbReference type="GO" id="GO:0005886">
    <property type="term" value="C:plasma membrane"/>
    <property type="evidence" value="ECO:0007669"/>
    <property type="project" value="UniProtKB-SubCell"/>
</dbReference>
<dbReference type="EMBL" id="WEHX01000002">
    <property type="protein sequence ID" value="KAB7663118.1"/>
    <property type="molecule type" value="Genomic_DNA"/>
</dbReference>
<feature type="transmembrane region" description="Helical" evidence="9">
    <location>
        <begin position="343"/>
        <end position="362"/>
    </location>
</feature>
<gene>
    <name evidence="11" type="ORF">GBM95_01040</name>
</gene>
<comment type="similarity">
    <text evidence="2 9">Belongs to the resistance-nodulation-cell division (RND) (TC 2.A.6) family.</text>
</comment>
<dbReference type="PROSITE" id="PS50156">
    <property type="entry name" value="SSD"/>
    <property type="match status" value="1"/>
</dbReference>